<dbReference type="EMBL" id="BLLG01000025">
    <property type="protein sequence ID" value="GFH39227.1"/>
    <property type="molecule type" value="Genomic_DNA"/>
</dbReference>
<gene>
    <name evidence="2" type="ORF">SCWH03_54920</name>
</gene>
<dbReference type="Pfam" id="PF13401">
    <property type="entry name" value="AAA_22"/>
    <property type="match status" value="1"/>
</dbReference>
<proteinExistence type="predicted"/>
<organism evidence="2 3">
    <name type="scientific">Streptomyces pacificus</name>
    <dbReference type="NCBI Taxonomy" id="2705029"/>
    <lineage>
        <taxon>Bacteria</taxon>
        <taxon>Bacillati</taxon>
        <taxon>Actinomycetota</taxon>
        <taxon>Actinomycetes</taxon>
        <taxon>Kitasatosporales</taxon>
        <taxon>Streptomycetaceae</taxon>
        <taxon>Streptomyces</taxon>
    </lineage>
</organism>
<feature type="domain" description="ORC1/DEAH AAA+ ATPase" evidence="1">
    <location>
        <begin position="97"/>
        <end position="232"/>
    </location>
</feature>
<keyword evidence="3" id="KW-1185">Reference proteome</keyword>
<dbReference type="GO" id="GO:0016887">
    <property type="term" value="F:ATP hydrolysis activity"/>
    <property type="evidence" value="ECO:0007669"/>
    <property type="project" value="InterPro"/>
</dbReference>
<name>A0A6A0B6A4_9ACTN</name>
<dbReference type="SUPFAM" id="SSF52540">
    <property type="entry name" value="P-loop containing nucleoside triphosphate hydrolases"/>
    <property type="match status" value="1"/>
</dbReference>
<accession>A0A6A0B6A4</accession>
<reference evidence="2 3" key="1">
    <citation type="submission" date="2020-02" db="EMBL/GenBank/DDBJ databases">
        <title>Whole Genome Shotgun Sequence of Streptomyces sp. strain CWH03.</title>
        <authorList>
            <person name="Dohra H."/>
            <person name="Kodani S."/>
            <person name="Yamamura H."/>
        </authorList>
    </citation>
    <scope>NUCLEOTIDE SEQUENCE [LARGE SCALE GENOMIC DNA]</scope>
    <source>
        <strain evidence="2 3">CWH03</strain>
    </source>
</reference>
<sequence length="376" mass="42186">MNSDSTWTPGDAHRLDALTLSRKEGWAAFAEAHARLQPELLSRSEYVALGERARAEYDRARRIWHANLGPLRTPQLADLHEDLWDIVDSNQQDGDKAKGSVAVDAFPGLGKTTAVLAFARDFHRREITEGGAFTAGGHERLPVCRVGLTGNTGMKDFNRAMLEFFGHPGRTTGTTAQFAQRALDCVLSCDVKLLIVDDLHFLRWRAAGGVEVSNHFKYIANEFPVTLLFVGVGLAKRGLFSEGESYDNAVLAQTGRRTTRLDMRSFELATEKGRDEWRQLLLALEKRLVLHGTYRGMLADDLFDYLFIRSSGHIGSLMTLINRGCQRAVRTGTERLDEDLLSRVKIDQAAHLAQDDVRNLLKGQRSRRTRRQAARR</sequence>
<dbReference type="RefSeq" id="WP_173267087.1">
    <property type="nucleotide sequence ID" value="NZ_BLLG01000025.1"/>
</dbReference>
<evidence type="ECO:0000313" key="3">
    <source>
        <dbReference type="Proteomes" id="UP000484988"/>
    </source>
</evidence>
<dbReference type="AlphaFoldDB" id="A0A6A0B6A4"/>
<dbReference type="InterPro" id="IPR049945">
    <property type="entry name" value="AAA_22"/>
</dbReference>
<comment type="caution">
    <text evidence="2">The sequence shown here is derived from an EMBL/GenBank/DDBJ whole genome shotgun (WGS) entry which is preliminary data.</text>
</comment>
<dbReference type="InterPro" id="IPR027417">
    <property type="entry name" value="P-loop_NTPase"/>
</dbReference>
<dbReference type="Proteomes" id="UP000484988">
    <property type="component" value="Unassembled WGS sequence"/>
</dbReference>
<evidence type="ECO:0000259" key="1">
    <source>
        <dbReference type="Pfam" id="PF13401"/>
    </source>
</evidence>
<evidence type="ECO:0000313" key="2">
    <source>
        <dbReference type="EMBL" id="GFH39227.1"/>
    </source>
</evidence>
<protein>
    <submittedName>
        <fullName evidence="2">AAA family ATPase</fullName>
    </submittedName>
</protein>